<organism evidence="1 2">
    <name type="scientific">Elsinoe ampelina</name>
    <dbReference type="NCBI Taxonomy" id="302913"/>
    <lineage>
        <taxon>Eukaryota</taxon>
        <taxon>Fungi</taxon>
        <taxon>Dikarya</taxon>
        <taxon>Ascomycota</taxon>
        <taxon>Pezizomycotina</taxon>
        <taxon>Dothideomycetes</taxon>
        <taxon>Dothideomycetidae</taxon>
        <taxon>Myriangiales</taxon>
        <taxon>Elsinoaceae</taxon>
        <taxon>Elsinoe</taxon>
    </lineage>
</organism>
<reference evidence="2" key="1">
    <citation type="journal article" date="2020" name="Stud. Mycol.">
        <title>101 Dothideomycetes genomes: A test case for predicting lifestyles and emergence of pathogens.</title>
        <authorList>
            <person name="Haridas S."/>
            <person name="Albert R."/>
            <person name="Binder M."/>
            <person name="Bloem J."/>
            <person name="LaButti K."/>
            <person name="Salamov A."/>
            <person name="Andreopoulos B."/>
            <person name="Baker S."/>
            <person name="Barry K."/>
            <person name="Bills G."/>
            <person name="Bluhm B."/>
            <person name="Cannon C."/>
            <person name="Castanera R."/>
            <person name="Culley D."/>
            <person name="Daum C."/>
            <person name="Ezra D."/>
            <person name="Gonzalez J."/>
            <person name="Henrissat B."/>
            <person name="Kuo A."/>
            <person name="Liang C."/>
            <person name="Lipzen A."/>
            <person name="Lutzoni F."/>
            <person name="Magnuson J."/>
            <person name="Mondo S."/>
            <person name="Nolan M."/>
            <person name="Ohm R."/>
            <person name="Pangilinan J."/>
            <person name="Park H.-J."/>
            <person name="Ramirez L."/>
            <person name="Alfaro M."/>
            <person name="Sun H."/>
            <person name="Tritt A."/>
            <person name="Yoshinaga Y."/>
            <person name="Zwiers L.-H."/>
            <person name="Turgeon B."/>
            <person name="Goodwin S."/>
            <person name="Spatafora J."/>
            <person name="Crous P."/>
            <person name="Grigoriev I."/>
        </authorList>
    </citation>
    <scope>NUCLEOTIDE SEQUENCE [LARGE SCALE GENOMIC DNA]</scope>
    <source>
        <strain evidence="2">CECT 20119</strain>
    </source>
</reference>
<proteinExistence type="predicted"/>
<name>A0A6A6G834_9PEZI</name>
<gene>
    <name evidence="1" type="ORF">BDZ85DRAFT_264468</name>
</gene>
<sequence>MLDPPVSETTISIRSTSEALGFHSIKLYITTIQGFREMLRGQRLAIILQLTCFSISTARQRAMTVRLRSGYSHPNCKRLQPRSRDLAARFMATSLSTSLDHLHSRSSRRRQYMSNSFQTGSNPGISDCLNIATAWRSSKERSRGYCQGDM</sequence>
<accession>A0A6A6G834</accession>
<evidence type="ECO:0000313" key="1">
    <source>
        <dbReference type="EMBL" id="KAF2221834.1"/>
    </source>
</evidence>
<keyword evidence="2" id="KW-1185">Reference proteome</keyword>
<protein>
    <submittedName>
        <fullName evidence="1">Uncharacterized protein</fullName>
    </submittedName>
</protein>
<evidence type="ECO:0000313" key="2">
    <source>
        <dbReference type="Proteomes" id="UP000799538"/>
    </source>
</evidence>
<dbReference type="EMBL" id="ML992509">
    <property type="protein sequence ID" value="KAF2221834.1"/>
    <property type="molecule type" value="Genomic_DNA"/>
</dbReference>
<dbReference type="Proteomes" id="UP000799538">
    <property type="component" value="Unassembled WGS sequence"/>
</dbReference>
<dbReference type="AlphaFoldDB" id="A0A6A6G834"/>